<comment type="caution">
    <text evidence="2">The sequence shown here is derived from an EMBL/GenBank/DDBJ whole genome shotgun (WGS) entry which is preliminary data.</text>
</comment>
<feature type="transmembrane region" description="Helical" evidence="1">
    <location>
        <begin position="154"/>
        <end position="174"/>
    </location>
</feature>
<dbReference type="Proteomes" id="UP000291189">
    <property type="component" value="Unassembled WGS sequence"/>
</dbReference>
<dbReference type="GO" id="GO:0016740">
    <property type="term" value="F:transferase activity"/>
    <property type="evidence" value="ECO:0007669"/>
    <property type="project" value="UniProtKB-KW"/>
</dbReference>
<feature type="transmembrane region" description="Helical" evidence="1">
    <location>
        <begin position="39"/>
        <end position="57"/>
    </location>
</feature>
<dbReference type="EMBL" id="SDPU01000034">
    <property type="protein sequence ID" value="RYU09951.1"/>
    <property type="molecule type" value="Genomic_DNA"/>
</dbReference>
<reference evidence="2 3" key="1">
    <citation type="submission" date="2019-01" db="EMBL/GenBank/DDBJ databases">
        <title>Nocardioides guangzhouensis sp. nov., an actinobacterium isolated from soil.</title>
        <authorList>
            <person name="Fu Y."/>
            <person name="Cai Y."/>
            <person name="Lin Z."/>
            <person name="Chen P."/>
        </authorList>
    </citation>
    <scope>NUCLEOTIDE SEQUENCE [LARGE SCALE GENOMIC DNA]</scope>
    <source>
        <strain evidence="2 3">NBRC 105384</strain>
    </source>
</reference>
<evidence type="ECO:0000313" key="2">
    <source>
        <dbReference type="EMBL" id="RYU09951.1"/>
    </source>
</evidence>
<keyword evidence="1" id="KW-0812">Transmembrane</keyword>
<dbReference type="SUPFAM" id="SSF53649">
    <property type="entry name" value="Alkaline phosphatase-like"/>
    <property type="match status" value="1"/>
</dbReference>
<dbReference type="OrthoDB" id="1376015at2"/>
<organism evidence="2 3">
    <name type="scientific">Nocardioides iriomotensis</name>
    <dbReference type="NCBI Taxonomy" id="715784"/>
    <lineage>
        <taxon>Bacteria</taxon>
        <taxon>Bacillati</taxon>
        <taxon>Actinomycetota</taxon>
        <taxon>Actinomycetes</taxon>
        <taxon>Propionibacteriales</taxon>
        <taxon>Nocardioidaceae</taxon>
        <taxon>Nocardioides</taxon>
    </lineage>
</organism>
<name>A0A4Q5IY54_9ACTN</name>
<gene>
    <name evidence="2" type="ORF">ETU37_19135</name>
</gene>
<feature type="transmembrane region" description="Helical" evidence="1">
    <location>
        <begin position="116"/>
        <end position="142"/>
    </location>
</feature>
<feature type="transmembrane region" description="Helical" evidence="1">
    <location>
        <begin position="64"/>
        <end position="86"/>
    </location>
</feature>
<keyword evidence="1" id="KW-0472">Membrane</keyword>
<dbReference type="RefSeq" id="WP_129988948.1">
    <property type="nucleotide sequence ID" value="NZ_SDPU01000034.1"/>
</dbReference>
<evidence type="ECO:0000313" key="3">
    <source>
        <dbReference type="Proteomes" id="UP000291189"/>
    </source>
</evidence>
<keyword evidence="1" id="KW-1133">Transmembrane helix</keyword>
<dbReference type="AlphaFoldDB" id="A0A4Q5IY54"/>
<dbReference type="Gene3D" id="3.40.720.10">
    <property type="entry name" value="Alkaline Phosphatase, subunit A"/>
    <property type="match status" value="1"/>
</dbReference>
<evidence type="ECO:0000256" key="1">
    <source>
        <dbReference type="SAM" id="Phobius"/>
    </source>
</evidence>
<proteinExistence type="predicted"/>
<protein>
    <submittedName>
        <fullName evidence="2">CDP-alcohol phosphatidyltransferase</fullName>
    </submittedName>
</protein>
<keyword evidence="2" id="KW-0808">Transferase</keyword>
<sequence length="544" mass="58850">MRRPRRASATAAVLTVLAAVVVWVALVLPDERQYLTADAFVRVPVEAVVLLALAVVLPRRPRRVVAVVAGVLLALVLLATLLNIGFNAVFVRDFDPVVDWAYLGPGLGVLRDTEGLGVAVAAGVVAGLAAVAVLVLLPLATLRLTGVAAAHRRAAVAVAVVLGLVWGVARTAGWQVADEGQVASASAADRVWTDVRQLRADLADRSRFTEEIRTDPLARDVEGSPRLPGLAGKDVLVLYVESYGRVALDDPVLGPATERALADCTESLAGAGFAARSGWLDSPTYGAGSWLAHATLQSGLRVDTQQRYDQLMNARRLTLTEAFGRAGWRTVFALPSVRRAWPEGQRFYRYDELFGTQATGYDGPAFGWSRVPDQYALDAFGRRVLDVPERPPVMAEVDLSSSHHPWTPLPRSVPWDELGDGRVFRGQRADQPDEEALLADDDAVRAAYGRSIVYSLRTTCAWLQRRPADDDLVVVLLGDHQPHSYVTGGDPDHAVPVSLLARDPAVLDRVTGWGWDDGLRPGPDAPVWPMEAFRDRFLRAFGAG</sequence>
<dbReference type="InterPro" id="IPR017850">
    <property type="entry name" value="Alkaline_phosphatase_core_sf"/>
</dbReference>
<accession>A0A4Q5IY54</accession>
<keyword evidence="3" id="KW-1185">Reference proteome</keyword>